<name>A0A2T0RBL1_9ACTN</name>
<keyword evidence="2" id="KW-0540">Nuclease</keyword>
<protein>
    <submittedName>
        <fullName evidence="2">Endonuclease/exonuclease/phosphatase family metal-dependent hydrolase</fullName>
    </submittedName>
</protein>
<reference evidence="2 3" key="1">
    <citation type="submission" date="2018-03" db="EMBL/GenBank/DDBJ databases">
        <title>Genomic Encyclopedia of Archaeal and Bacterial Type Strains, Phase II (KMG-II): from individual species to whole genera.</title>
        <authorList>
            <person name="Goeker M."/>
        </authorList>
    </citation>
    <scope>NUCLEOTIDE SEQUENCE [LARGE SCALE GENOMIC DNA]</scope>
    <source>
        <strain evidence="2 3">DSM 19711</strain>
    </source>
</reference>
<keyword evidence="3" id="KW-1185">Reference proteome</keyword>
<dbReference type="SUPFAM" id="SSF56219">
    <property type="entry name" value="DNase I-like"/>
    <property type="match status" value="1"/>
</dbReference>
<organism evidence="2 3">
    <name type="scientific">Kineococcus rhizosphaerae</name>
    <dbReference type="NCBI Taxonomy" id="559628"/>
    <lineage>
        <taxon>Bacteria</taxon>
        <taxon>Bacillati</taxon>
        <taxon>Actinomycetota</taxon>
        <taxon>Actinomycetes</taxon>
        <taxon>Kineosporiales</taxon>
        <taxon>Kineosporiaceae</taxon>
        <taxon>Kineococcus</taxon>
    </lineage>
</organism>
<evidence type="ECO:0000313" key="3">
    <source>
        <dbReference type="Proteomes" id="UP000238083"/>
    </source>
</evidence>
<dbReference type="PANTHER" id="PTHR14859:SF1">
    <property type="entry name" value="PGAP2-INTERACTING PROTEIN"/>
    <property type="match status" value="1"/>
</dbReference>
<dbReference type="OrthoDB" id="9787701at2"/>
<dbReference type="InterPro" id="IPR051916">
    <property type="entry name" value="GPI-anchor_lipid_remodeler"/>
</dbReference>
<comment type="caution">
    <text evidence="2">The sequence shown here is derived from an EMBL/GenBank/DDBJ whole genome shotgun (WGS) entry which is preliminary data.</text>
</comment>
<dbReference type="InterPro" id="IPR005135">
    <property type="entry name" value="Endo/exonuclease/phosphatase"/>
</dbReference>
<dbReference type="RefSeq" id="WP_106207083.1">
    <property type="nucleotide sequence ID" value="NZ_PVZF01000001.1"/>
</dbReference>
<dbReference type="EMBL" id="PVZF01000001">
    <property type="protein sequence ID" value="PRY18552.1"/>
    <property type="molecule type" value="Genomic_DNA"/>
</dbReference>
<dbReference type="GO" id="GO:0004519">
    <property type="term" value="F:endonuclease activity"/>
    <property type="evidence" value="ECO:0007669"/>
    <property type="project" value="UniProtKB-KW"/>
</dbReference>
<evidence type="ECO:0000313" key="2">
    <source>
        <dbReference type="EMBL" id="PRY18552.1"/>
    </source>
</evidence>
<gene>
    <name evidence="2" type="ORF">CLV37_101798</name>
</gene>
<dbReference type="Proteomes" id="UP000238083">
    <property type="component" value="Unassembled WGS sequence"/>
</dbReference>
<sequence>MSTRPADPRDGAPLRDTTSLRVMTWNVWWRFGDWRARREALLAVLRAEDPDVVGLQEVWADADENLAHWLGAELGMHVAWSPSPAPERWRRRLLFNGEDPAVANSVEFGNAVLSRWPFLSEEAVDLPGGGWEDEGRTALQVLVDAPRRPLPFTTTHLNSSPAESAVRVAQVRELVPFVAAGRVRDERYPPVLTGDFNAVAESDELRLCHGYLTPGPVPGFVLVDSWRFADPRDPGFTWDRANPFVARVHQPSARIDHVLVGLAPFSGVGSVRDVRLAATAPVDGVWASDHAAVVVDLEA</sequence>
<dbReference type="PANTHER" id="PTHR14859">
    <property type="entry name" value="CALCOFLUOR WHITE HYPERSENSITIVE PROTEIN PRECURSOR"/>
    <property type="match status" value="1"/>
</dbReference>
<keyword evidence="2" id="KW-0269">Exonuclease</keyword>
<keyword evidence="2" id="KW-0378">Hydrolase</keyword>
<feature type="domain" description="Endonuclease/exonuclease/phosphatase" evidence="1">
    <location>
        <begin position="23"/>
        <end position="290"/>
    </location>
</feature>
<dbReference type="InterPro" id="IPR036691">
    <property type="entry name" value="Endo/exonu/phosph_ase_sf"/>
</dbReference>
<dbReference type="Pfam" id="PF03372">
    <property type="entry name" value="Exo_endo_phos"/>
    <property type="match status" value="1"/>
</dbReference>
<dbReference type="GO" id="GO:0016020">
    <property type="term" value="C:membrane"/>
    <property type="evidence" value="ECO:0007669"/>
    <property type="project" value="GOC"/>
</dbReference>
<dbReference type="Gene3D" id="3.60.10.10">
    <property type="entry name" value="Endonuclease/exonuclease/phosphatase"/>
    <property type="match status" value="1"/>
</dbReference>
<evidence type="ECO:0000259" key="1">
    <source>
        <dbReference type="Pfam" id="PF03372"/>
    </source>
</evidence>
<dbReference type="GO" id="GO:0006506">
    <property type="term" value="P:GPI anchor biosynthetic process"/>
    <property type="evidence" value="ECO:0007669"/>
    <property type="project" value="TreeGrafter"/>
</dbReference>
<accession>A0A2T0RBL1</accession>
<keyword evidence="2" id="KW-0255">Endonuclease</keyword>
<dbReference type="GO" id="GO:0004527">
    <property type="term" value="F:exonuclease activity"/>
    <property type="evidence" value="ECO:0007669"/>
    <property type="project" value="UniProtKB-KW"/>
</dbReference>
<dbReference type="AlphaFoldDB" id="A0A2T0RBL1"/>
<proteinExistence type="predicted"/>